<dbReference type="SUPFAM" id="SSF47598">
    <property type="entry name" value="Ribbon-helix-helix"/>
    <property type="match status" value="1"/>
</dbReference>
<dbReference type="InterPro" id="IPR013321">
    <property type="entry name" value="Arc_rbn_hlx_hlx"/>
</dbReference>
<accession>A0A4P6HRQ0</accession>
<dbReference type="GO" id="GO:0006355">
    <property type="term" value="P:regulation of DNA-templated transcription"/>
    <property type="evidence" value="ECO:0007669"/>
    <property type="project" value="InterPro"/>
</dbReference>
<dbReference type="InterPro" id="IPR051404">
    <property type="entry name" value="TA_system_antitoxin"/>
</dbReference>
<sequence length="123" mass="13009">MASKILRFEDYPFQITPLSDEEGGGYLITFPDLPGCMSDGDTPEEAMEMGRDAFASWMAVHVEEGREIPAPGSGGPASGKFNLRAPKSLHAKLARQAEAEGVSMNTLAVALLAEGLGRKQVGG</sequence>
<name>A0A4P6HRQ0_9BACT</name>
<dbReference type="Proteomes" id="UP000293296">
    <property type="component" value="Chromosome"/>
</dbReference>
<gene>
    <name evidence="2" type="ORF">C3Y92_17510</name>
</gene>
<dbReference type="KEGG" id="dcb:C3Y92_17510"/>
<dbReference type="EMBL" id="CP026538">
    <property type="protein sequence ID" value="QAZ69546.1"/>
    <property type="molecule type" value="Genomic_DNA"/>
</dbReference>
<dbReference type="InterPro" id="IPR010985">
    <property type="entry name" value="Ribbon_hlx_hlx"/>
</dbReference>
<dbReference type="Pfam" id="PF15919">
    <property type="entry name" value="HicB_lk_antitox"/>
    <property type="match status" value="1"/>
</dbReference>
<dbReference type="AlphaFoldDB" id="A0A4P6HRQ0"/>
<reference evidence="2 3" key="1">
    <citation type="submission" date="2018-02" db="EMBL/GenBank/DDBJ databases">
        <title>Genome sequence of Desulfovibrio carbinolicus DSM 3852.</title>
        <authorList>
            <person name="Wilbanks E."/>
            <person name="Skennerton C.T."/>
            <person name="Orphan V.J."/>
        </authorList>
    </citation>
    <scope>NUCLEOTIDE SEQUENCE [LARGE SCALE GENOMIC DNA]</scope>
    <source>
        <strain evidence="2 3">DSM 3852</strain>
    </source>
</reference>
<evidence type="ECO:0000313" key="3">
    <source>
        <dbReference type="Proteomes" id="UP000293296"/>
    </source>
</evidence>
<dbReference type="RefSeq" id="WP_129354847.1">
    <property type="nucleotide sequence ID" value="NZ_CP026538.1"/>
</dbReference>
<proteinExistence type="predicted"/>
<dbReference type="InterPro" id="IPR031807">
    <property type="entry name" value="HicB-like"/>
</dbReference>
<dbReference type="Gene3D" id="1.10.1220.10">
    <property type="entry name" value="Met repressor-like"/>
    <property type="match status" value="1"/>
</dbReference>
<feature type="domain" description="HicB-like antitoxin of toxin-antitoxin system" evidence="1">
    <location>
        <begin position="11"/>
        <end position="72"/>
    </location>
</feature>
<keyword evidence="3" id="KW-1185">Reference proteome</keyword>
<dbReference type="InterPro" id="IPR035069">
    <property type="entry name" value="TTHA1013/TTHA0281-like"/>
</dbReference>
<protein>
    <submittedName>
        <fullName evidence="2">Toxin-antitoxin system HicB family antitoxin</fullName>
    </submittedName>
</protein>
<dbReference type="OrthoDB" id="9807959at2"/>
<evidence type="ECO:0000313" key="2">
    <source>
        <dbReference type="EMBL" id="QAZ69546.1"/>
    </source>
</evidence>
<dbReference type="Gene3D" id="3.30.160.250">
    <property type="match status" value="1"/>
</dbReference>
<dbReference type="PANTHER" id="PTHR34504">
    <property type="entry name" value="ANTITOXIN HICB"/>
    <property type="match status" value="1"/>
</dbReference>
<dbReference type="PANTHER" id="PTHR34504:SF2">
    <property type="entry name" value="UPF0150 PROTEIN SSL0259"/>
    <property type="match status" value="1"/>
</dbReference>
<organism evidence="2 3">
    <name type="scientific">Solidesulfovibrio carbinolicus</name>
    <dbReference type="NCBI Taxonomy" id="296842"/>
    <lineage>
        <taxon>Bacteria</taxon>
        <taxon>Pseudomonadati</taxon>
        <taxon>Thermodesulfobacteriota</taxon>
        <taxon>Desulfovibrionia</taxon>
        <taxon>Desulfovibrionales</taxon>
        <taxon>Desulfovibrionaceae</taxon>
        <taxon>Solidesulfovibrio</taxon>
    </lineage>
</organism>
<dbReference type="SUPFAM" id="SSF143100">
    <property type="entry name" value="TTHA1013/TTHA0281-like"/>
    <property type="match status" value="1"/>
</dbReference>
<dbReference type="InterPro" id="IPR008651">
    <property type="entry name" value="Uncharacterised_HicB"/>
</dbReference>
<dbReference type="Pfam" id="PF05534">
    <property type="entry name" value="HicB"/>
    <property type="match status" value="1"/>
</dbReference>
<evidence type="ECO:0000259" key="1">
    <source>
        <dbReference type="Pfam" id="PF15919"/>
    </source>
</evidence>